<keyword evidence="6 12" id="KW-0560">Oxidoreductase</keyword>
<dbReference type="GO" id="GO:0005789">
    <property type="term" value="C:endoplasmic reticulum membrane"/>
    <property type="evidence" value="ECO:0007669"/>
    <property type="project" value="UniProtKB-SubCell"/>
</dbReference>
<dbReference type="GO" id="GO:0015936">
    <property type="term" value="P:coenzyme A metabolic process"/>
    <property type="evidence" value="ECO:0007669"/>
    <property type="project" value="InterPro"/>
</dbReference>
<keyword evidence="12" id="KW-0256">Endoplasmic reticulum</keyword>
<dbReference type="PRINTS" id="PR00071">
    <property type="entry name" value="HMGCOARDTASE"/>
</dbReference>
<dbReference type="Gene3D" id="3.30.70.420">
    <property type="entry name" value="Hydroxymethylglutaryl-CoA reductase, class I/II, NAD/NADP-binding domain"/>
    <property type="match status" value="1"/>
</dbReference>
<dbReference type="Proteomes" id="UP000326877">
    <property type="component" value="Unassembled WGS sequence"/>
</dbReference>
<evidence type="ECO:0000256" key="1">
    <source>
        <dbReference type="ARBA" id="ARBA00004370"/>
    </source>
</evidence>
<evidence type="ECO:0000256" key="7">
    <source>
        <dbReference type="ARBA" id="ARBA00023011"/>
    </source>
</evidence>
<comment type="similarity">
    <text evidence="2 12">Belongs to the HMG-CoA reductase family.</text>
</comment>
<dbReference type="PROSITE" id="PS50065">
    <property type="entry name" value="HMG_COA_REDUCTASE_4"/>
    <property type="match status" value="1"/>
</dbReference>
<dbReference type="Gene3D" id="3.90.770.10">
    <property type="entry name" value="3-hydroxy-3-methylglutaryl-coenzyme A Reductase, Chain A, domain 2"/>
    <property type="match status" value="1"/>
</dbReference>
<dbReference type="AlphaFoldDB" id="A0A5N7BQZ0"/>
<evidence type="ECO:0000256" key="2">
    <source>
        <dbReference type="ARBA" id="ARBA00007661"/>
    </source>
</evidence>
<dbReference type="GO" id="GO:0004420">
    <property type="term" value="F:hydroxymethylglutaryl-CoA reductase (NADPH) activity"/>
    <property type="evidence" value="ECO:0007669"/>
    <property type="project" value="UniProtKB-EC"/>
</dbReference>
<dbReference type="Pfam" id="PF00368">
    <property type="entry name" value="HMG-CoA_red"/>
    <property type="match status" value="1"/>
</dbReference>
<dbReference type="InterPro" id="IPR023074">
    <property type="entry name" value="HMG_CoA_Rdtase_cat_sf"/>
</dbReference>
<dbReference type="InterPro" id="IPR004554">
    <property type="entry name" value="HMG_CoA_Rdtase_eu_arc"/>
</dbReference>
<keyword evidence="7" id="KW-0756">Sterol biosynthesis</keyword>
<dbReference type="SUPFAM" id="SSF56542">
    <property type="entry name" value="Substrate-binding domain of HMG-CoA reductase"/>
    <property type="match status" value="1"/>
</dbReference>
<keyword evidence="4 12" id="KW-0521">NADP</keyword>
<keyword evidence="9" id="KW-0472">Membrane</keyword>
<name>A0A5N7BQZ0_PETAA</name>
<evidence type="ECO:0000256" key="4">
    <source>
        <dbReference type="ARBA" id="ARBA00022857"/>
    </source>
</evidence>
<evidence type="ECO:0000256" key="12">
    <source>
        <dbReference type="RuleBase" id="RU361219"/>
    </source>
</evidence>
<dbReference type="GO" id="GO:0008299">
    <property type="term" value="P:isoprenoid biosynthetic process"/>
    <property type="evidence" value="ECO:0007669"/>
    <property type="project" value="InterPro"/>
</dbReference>
<organism evidence="13">
    <name type="scientific">Petromyces alliaceus</name>
    <name type="common">Aspergillus alliaceus</name>
    <dbReference type="NCBI Taxonomy" id="209559"/>
    <lineage>
        <taxon>Eukaryota</taxon>
        <taxon>Fungi</taxon>
        <taxon>Dikarya</taxon>
        <taxon>Ascomycota</taxon>
        <taxon>Pezizomycotina</taxon>
        <taxon>Eurotiomycetes</taxon>
        <taxon>Eurotiomycetidae</taxon>
        <taxon>Eurotiales</taxon>
        <taxon>Aspergillaceae</taxon>
        <taxon>Aspergillus</taxon>
        <taxon>Aspergillus subgen. Circumdati</taxon>
    </lineage>
</organism>
<dbReference type="InterPro" id="IPR023076">
    <property type="entry name" value="HMG_CoA_Rdtase_CS"/>
</dbReference>
<dbReference type="PANTHER" id="PTHR10572:SF24">
    <property type="entry name" value="3-HYDROXY-3-METHYLGLUTARYL-COENZYME A REDUCTASE"/>
    <property type="match status" value="1"/>
</dbReference>
<dbReference type="SUPFAM" id="SSF55035">
    <property type="entry name" value="NAD-binding domain of HMG-CoA reductase"/>
    <property type="match status" value="1"/>
</dbReference>
<dbReference type="GO" id="GO:0006696">
    <property type="term" value="P:ergosterol biosynthetic process"/>
    <property type="evidence" value="ECO:0007669"/>
    <property type="project" value="TreeGrafter"/>
</dbReference>
<evidence type="ECO:0000256" key="3">
    <source>
        <dbReference type="ARBA" id="ARBA00022516"/>
    </source>
</evidence>
<evidence type="ECO:0000256" key="9">
    <source>
        <dbReference type="ARBA" id="ARBA00023136"/>
    </source>
</evidence>
<keyword evidence="5" id="KW-0752">Steroid biosynthesis</keyword>
<evidence type="ECO:0000256" key="8">
    <source>
        <dbReference type="ARBA" id="ARBA00023098"/>
    </source>
</evidence>
<comment type="catalytic activity">
    <reaction evidence="12">
        <text>(R)-mevalonate + 2 NADP(+) + CoA = (3S)-3-hydroxy-3-methylglutaryl-CoA + 2 NADPH + 2 H(+)</text>
        <dbReference type="Rhea" id="RHEA:15989"/>
        <dbReference type="ChEBI" id="CHEBI:15378"/>
        <dbReference type="ChEBI" id="CHEBI:36464"/>
        <dbReference type="ChEBI" id="CHEBI:43074"/>
        <dbReference type="ChEBI" id="CHEBI:57287"/>
        <dbReference type="ChEBI" id="CHEBI:57783"/>
        <dbReference type="ChEBI" id="CHEBI:58349"/>
        <dbReference type="EC" id="1.1.1.34"/>
    </reaction>
</comment>
<dbReference type="EC" id="1.1.1.34" evidence="12"/>
<dbReference type="GO" id="GO:0005778">
    <property type="term" value="C:peroxisomal membrane"/>
    <property type="evidence" value="ECO:0007669"/>
    <property type="project" value="TreeGrafter"/>
</dbReference>
<dbReference type="UniPathway" id="UPA00058">
    <property type="reaction ID" value="UER00103"/>
</dbReference>
<dbReference type="OrthoDB" id="310654at2759"/>
<dbReference type="PROSITE" id="PS01192">
    <property type="entry name" value="HMG_COA_REDUCTASE_3"/>
    <property type="match status" value="1"/>
</dbReference>
<keyword evidence="8" id="KW-0443">Lipid metabolism</keyword>
<proteinExistence type="inferred from homology"/>
<keyword evidence="3" id="KW-0444">Lipid biosynthesis</keyword>
<dbReference type="InterPro" id="IPR002202">
    <property type="entry name" value="HMG_CoA_Rdtase"/>
</dbReference>
<dbReference type="FunFam" id="3.30.70.420:FF:000001">
    <property type="entry name" value="3-hydroxy-3-methylglutaryl coenzyme A reductase"/>
    <property type="match status" value="1"/>
</dbReference>
<dbReference type="CDD" id="cd00643">
    <property type="entry name" value="HMG-CoA_reductase_classI"/>
    <property type="match status" value="1"/>
</dbReference>
<dbReference type="FunFam" id="3.90.770.10:FF:000001">
    <property type="entry name" value="3-hydroxy-3-methylglutaryl coenzyme A reductase"/>
    <property type="match status" value="1"/>
</dbReference>
<gene>
    <name evidence="13" type="ORF">BDV23DRAFT_191843</name>
</gene>
<evidence type="ECO:0000256" key="6">
    <source>
        <dbReference type="ARBA" id="ARBA00023002"/>
    </source>
</evidence>
<dbReference type="Gene3D" id="1.10.3270.10">
    <property type="entry name" value="HMGR, N-terminal domain"/>
    <property type="match status" value="1"/>
</dbReference>
<comment type="pathway">
    <text evidence="12">Metabolic intermediate biosynthesis; (R)-mevalonate biosynthesis; (R)-mevalonate from acetyl-CoA: step 3/3.</text>
</comment>
<evidence type="ECO:0000256" key="10">
    <source>
        <dbReference type="ARBA" id="ARBA00023166"/>
    </source>
</evidence>
<evidence type="ECO:0000313" key="13">
    <source>
        <dbReference type="EMBL" id="KAE8384261.1"/>
    </source>
</evidence>
<dbReference type="PROSITE" id="PS00318">
    <property type="entry name" value="HMG_COA_REDUCTASE_2"/>
    <property type="match status" value="1"/>
</dbReference>
<dbReference type="InterPro" id="IPR009029">
    <property type="entry name" value="HMG_CoA_Rdtase_sub-bd_dom_sf"/>
</dbReference>
<keyword evidence="10" id="KW-1207">Sterol metabolism</keyword>
<comment type="subcellular location">
    <subcellularLocation>
        <location evidence="12">Endoplasmic reticulum membrane</location>
        <topology evidence="12">Multi-pass membrane protein</topology>
    </subcellularLocation>
    <subcellularLocation>
        <location evidence="1">Membrane</location>
    </subcellularLocation>
</comment>
<reference evidence="13" key="1">
    <citation type="submission" date="2019-04" db="EMBL/GenBank/DDBJ databases">
        <title>Friends and foes A comparative genomics studyof 23 Aspergillus species from section Flavi.</title>
        <authorList>
            <consortium name="DOE Joint Genome Institute"/>
            <person name="Kjaerbolling I."/>
            <person name="Vesth T."/>
            <person name="Frisvad J.C."/>
            <person name="Nybo J.L."/>
            <person name="Theobald S."/>
            <person name="Kildgaard S."/>
            <person name="Isbrandt T."/>
            <person name="Kuo A."/>
            <person name="Sato A."/>
            <person name="Lyhne E.K."/>
            <person name="Kogle M.E."/>
            <person name="Wiebenga A."/>
            <person name="Kun R.S."/>
            <person name="Lubbers R.J."/>
            <person name="Makela M.R."/>
            <person name="Barry K."/>
            <person name="Chovatia M."/>
            <person name="Clum A."/>
            <person name="Daum C."/>
            <person name="Haridas S."/>
            <person name="He G."/>
            <person name="LaButti K."/>
            <person name="Lipzen A."/>
            <person name="Mondo S."/>
            <person name="Riley R."/>
            <person name="Salamov A."/>
            <person name="Simmons B.A."/>
            <person name="Magnuson J.K."/>
            <person name="Henrissat B."/>
            <person name="Mortensen U.H."/>
            <person name="Larsen T.O."/>
            <person name="Devries R.P."/>
            <person name="Grigoriev I.V."/>
            <person name="Machida M."/>
            <person name="Baker S.E."/>
            <person name="Andersen M.R."/>
        </authorList>
    </citation>
    <scope>NUCLEOTIDE SEQUENCE [LARGE SCALE GENOMIC DNA]</scope>
    <source>
        <strain evidence="13">IBT 14317</strain>
    </source>
</reference>
<evidence type="ECO:0000256" key="5">
    <source>
        <dbReference type="ARBA" id="ARBA00022955"/>
    </source>
</evidence>
<dbReference type="PROSITE" id="PS00066">
    <property type="entry name" value="HMG_COA_REDUCTASE_1"/>
    <property type="match status" value="1"/>
</dbReference>
<evidence type="ECO:0000256" key="11">
    <source>
        <dbReference type="ARBA" id="ARBA00023221"/>
    </source>
</evidence>
<sequence length="402" mass="42263">MKMKDLDKKALVPGDAVVARRAILSAQCRERGLPESIPEDVPYLNYDYEDVVGSCCENVIGYMPIPLGLAGQLILDGHEFVLPMATTEGALIASVARGCKAINASGGATTALTADAITRAPCLWFPSLSQASEAKVWLESTAAKTVISGEFKRCSKHCTLINITVTIVGNLIYPRFVATTGDAMGMNMISKCVQRAILAMKHHGFDGLQLVALSGNMCSDKKATAVNWIEGRGKSVIAQCRVSSVVVEEVLKTNIAQLVALNTAKNYVGSAVAGALGGFNAHASNIVSAIFLATGQDIAQNVESSQCITTMEQVDNELVISVTMPSVVVGTVGGGTQLKPQASMLKLLGVQGASMKNPGQNSQQLARIVVGAVLAGELSLCSALASDDLVQSHMQLNRKEQA</sequence>
<dbReference type="EMBL" id="ML735386">
    <property type="protein sequence ID" value="KAE8384261.1"/>
    <property type="molecule type" value="Genomic_DNA"/>
</dbReference>
<dbReference type="InterPro" id="IPR009023">
    <property type="entry name" value="HMG_CoA_Rdtase_NAD(P)-bd_sf"/>
</dbReference>
<dbReference type="NCBIfam" id="TIGR00533">
    <property type="entry name" value="HMG_CoA_R_NADP"/>
    <property type="match status" value="1"/>
</dbReference>
<keyword evidence="11" id="KW-0753">Steroid metabolism</keyword>
<accession>A0A5N7BQZ0</accession>
<protein>
    <recommendedName>
        <fullName evidence="12">3-hydroxy-3-methylglutaryl coenzyme A reductase</fullName>
        <shortName evidence="12">HMG-CoA reductase</shortName>
        <ecNumber evidence="12">1.1.1.34</ecNumber>
    </recommendedName>
</protein>
<dbReference type="InterPro" id="IPR023282">
    <property type="entry name" value="HMG_CoA_Rdtase_N"/>
</dbReference>
<dbReference type="PANTHER" id="PTHR10572">
    <property type="entry name" value="3-HYDROXY-3-METHYLGLUTARYL-COENZYME A REDUCTASE"/>
    <property type="match status" value="1"/>
</dbReference>